<keyword evidence="6" id="KW-1185">Reference proteome</keyword>
<keyword evidence="2" id="KW-0812">Transmembrane</keyword>
<protein>
    <recommendedName>
        <fullName evidence="4">DUF4220 domain-containing protein</fullName>
    </recommendedName>
</protein>
<feature type="compositionally biased region" description="Basic and acidic residues" evidence="1">
    <location>
        <begin position="776"/>
        <end position="798"/>
    </location>
</feature>
<dbReference type="PANTHER" id="PTHR31325">
    <property type="entry name" value="OS01G0798800 PROTEIN-RELATED"/>
    <property type="match status" value="1"/>
</dbReference>
<name>A0ABC8W112_9POAL</name>
<feature type="region of interest" description="Disordered" evidence="1">
    <location>
        <begin position="773"/>
        <end position="811"/>
    </location>
</feature>
<feature type="signal peptide" evidence="3">
    <location>
        <begin position="1"/>
        <end position="17"/>
    </location>
</feature>
<feature type="transmembrane region" description="Helical" evidence="2">
    <location>
        <begin position="55"/>
        <end position="73"/>
    </location>
</feature>
<dbReference type="AlphaFoldDB" id="A0ABC8W112"/>
<keyword evidence="2" id="KW-1133">Transmembrane helix</keyword>
<keyword evidence="2" id="KW-0472">Membrane</keyword>
<feature type="domain" description="DUF4220" evidence="4">
    <location>
        <begin position="70"/>
        <end position="427"/>
    </location>
</feature>
<feature type="chain" id="PRO_5044776931" description="DUF4220 domain-containing protein" evidence="3">
    <location>
        <begin position="18"/>
        <end position="905"/>
    </location>
</feature>
<gene>
    <name evidence="5" type="ORF">URODEC1_LOCUS8140</name>
</gene>
<feature type="transmembrane region" description="Helical" evidence="2">
    <location>
        <begin position="27"/>
        <end position="48"/>
    </location>
</feature>
<reference evidence="5" key="1">
    <citation type="submission" date="2024-10" db="EMBL/GenBank/DDBJ databases">
        <authorList>
            <person name="Ryan C."/>
        </authorList>
    </citation>
    <scope>NUCLEOTIDE SEQUENCE [LARGE SCALE GENOMIC DNA]</scope>
</reference>
<evidence type="ECO:0000256" key="1">
    <source>
        <dbReference type="SAM" id="MobiDB-lite"/>
    </source>
</evidence>
<dbReference type="Pfam" id="PF13968">
    <property type="entry name" value="DUF4220"/>
    <property type="match status" value="1"/>
</dbReference>
<sequence>MILSMVWLGMILAMIWAQSMQWLSKWGFRVTVLSSLVAHLFVGFLSGTRRRSAPGLLWGFLGQLAKFFLWLAYQVAEAATASAIGSLSLCGSDASEEEKQVVAFWATFLLLHLGGPDNLTAYALEDNKMSDRKWFDIITKILGLIYTISKSTHRGGRSWAVLLAASVVMLLAGAVSYIEKAKALGKANLDSMQEDAAWSSTSSSEDDDVENFCFLKCRIQWTKRQGPWLRDGQALLLAQDLFPVWLHALVDSSVDPDSERQKASEMMLSDDWHWASMCKVAEMELSLIYDFLYTKAILAHTWQYYLVRLVSPLCTAVAALLFYFWLQQQLQVRGSFIWITYALLSITFLMDVAWLLRALGSTWAYAYLREQAPAWLRHQAEHGARGRRWWCSLHRIIVCLDPLQLFGRDPVSHRRWSGTIGQYNLLHECTATIRTLTCCSHCPEWWPLSKPGDDRPKEMRYLCKLPRCVKEVLFKRVTKILQGAITKEEERAKLEEEEKKNMYTREDIRTRWGQKAFRSAPNQVKIKLQESDKDKDPEETIFGKEFEEDVLLWHIATCMVLPYIGQHSEHRLAIEVMSEYMMFLVAVRRQMLPGLVLHSQLKVTRGKLVEIWNGGERVEKLLPSIAKMKKMANKEKLAMLLRRVRRDKPQKAEEQWTDDIPGSEGTRVLAQAVDLYFKLSGDKRRGVESRDIQWPSPVVPDKMPEFIFNVWVDKLVYAAFRCSREAHAEQLRAGGDLTTVIWMLIQHAGPFCMGETIKLYIYGDAPPEEVATVSITDDKPKPPMDPRPKKKIPRDVKPPMDPGPAPKKKARLKMAIDDEKSPKEKPSPPSPSPPPPYCCPVCPPSYHPSYPHCPVCHPYYDPSWPPVCPCYPQCPPQHEKSGDEEPEEAGEDEHEESSSDEGSEE</sequence>
<proteinExistence type="predicted"/>
<feature type="transmembrane region" description="Helical" evidence="2">
    <location>
        <begin position="159"/>
        <end position="178"/>
    </location>
</feature>
<dbReference type="Proteomes" id="UP001497457">
    <property type="component" value="Chromosome 11b"/>
</dbReference>
<accession>A0ABC8W112</accession>
<evidence type="ECO:0000256" key="3">
    <source>
        <dbReference type="SAM" id="SignalP"/>
    </source>
</evidence>
<feature type="compositionally biased region" description="Acidic residues" evidence="1">
    <location>
        <begin position="884"/>
        <end position="905"/>
    </location>
</feature>
<dbReference type="InterPro" id="IPR025315">
    <property type="entry name" value="DUF4220"/>
</dbReference>
<feature type="region of interest" description="Disordered" evidence="1">
    <location>
        <begin position="875"/>
        <end position="905"/>
    </location>
</feature>
<evidence type="ECO:0000256" key="2">
    <source>
        <dbReference type="SAM" id="Phobius"/>
    </source>
</evidence>
<organism evidence="5 6">
    <name type="scientific">Urochloa decumbens</name>
    <dbReference type="NCBI Taxonomy" id="240449"/>
    <lineage>
        <taxon>Eukaryota</taxon>
        <taxon>Viridiplantae</taxon>
        <taxon>Streptophyta</taxon>
        <taxon>Embryophyta</taxon>
        <taxon>Tracheophyta</taxon>
        <taxon>Spermatophyta</taxon>
        <taxon>Magnoliopsida</taxon>
        <taxon>Liliopsida</taxon>
        <taxon>Poales</taxon>
        <taxon>Poaceae</taxon>
        <taxon>PACMAD clade</taxon>
        <taxon>Panicoideae</taxon>
        <taxon>Panicodae</taxon>
        <taxon>Paniceae</taxon>
        <taxon>Melinidinae</taxon>
        <taxon>Urochloa</taxon>
    </lineage>
</organism>
<feature type="transmembrane region" description="Helical" evidence="2">
    <location>
        <begin position="338"/>
        <end position="359"/>
    </location>
</feature>
<evidence type="ECO:0000313" key="6">
    <source>
        <dbReference type="Proteomes" id="UP001497457"/>
    </source>
</evidence>
<dbReference type="InterPro" id="IPR007658">
    <property type="entry name" value="DUF594"/>
</dbReference>
<feature type="transmembrane region" description="Helical" evidence="2">
    <location>
        <begin position="305"/>
        <end position="326"/>
    </location>
</feature>
<dbReference type="EMBL" id="OZ075121">
    <property type="protein sequence ID" value="CAL4899276.1"/>
    <property type="molecule type" value="Genomic_DNA"/>
</dbReference>
<keyword evidence="3" id="KW-0732">Signal</keyword>
<evidence type="ECO:0000259" key="4">
    <source>
        <dbReference type="Pfam" id="PF13968"/>
    </source>
</evidence>
<dbReference type="Pfam" id="PF04578">
    <property type="entry name" value="DUF594"/>
    <property type="match status" value="1"/>
</dbReference>
<evidence type="ECO:0000313" key="5">
    <source>
        <dbReference type="EMBL" id="CAL4899276.1"/>
    </source>
</evidence>